<dbReference type="InterPro" id="IPR001314">
    <property type="entry name" value="Peptidase_S1A"/>
</dbReference>
<dbReference type="FunFam" id="2.40.10.10:FF:000038">
    <property type="entry name" value="Serine protease"/>
    <property type="match status" value="1"/>
</dbReference>
<feature type="non-terminal residue" evidence="7">
    <location>
        <position position="1"/>
    </location>
</feature>
<gene>
    <name evidence="7" type="primary">Ctrl</name>
    <name evidence="7" type="ORF">EUDELE_R04793</name>
</gene>
<evidence type="ECO:0000256" key="5">
    <source>
        <dbReference type="SAM" id="MobiDB-lite"/>
    </source>
</evidence>
<protein>
    <submittedName>
        <fullName evidence="7">CTRL protease</fullName>
    </submittedName>
</protein>
<dbReference type="SUPFAM" id="SSF50494">
    <property type="entry name" value="Trypsin-like serine proteases"/>
    <property type="match status" value="1"/>
</dbReference>
<dbReference type="InterPro" id="IPR001254">
    <property type="entry name" value="Trypsin_dom"/>
</dbReference>
<evidence type="ECO:0000256" key="4">
    <source>
        <dbReference type="RuleBase" id="RU363034"/>
    </source>
</evidence>
<comment type="subcellular location">
    <subcellularLocation>
        <location evidence="1">Secreted</location>
    </subcellularLocation>
</comment>
<dbReference type="GO" id="GO:0006508">
    <property type="term" value="P:proteolysis"/>
    <property type="evidence" value="ECO:0007669"/>
    <property type="project" value="UniProtKB-KW"/>
</dbReference>
<evidence type="ECO:0000259" key="6">
    <source>
        <dbReference type="PROSITE" id="PS50240"/>
    </source>
</evidence>
<sequence length="279" mass="29366">AGCGVPAISPSLRHSEKIINGQDAVPGSWPWQVSLQVGEGRPPGGTGRSPPSAAASRRSPPQTRTGSHFCGGSLIAENWVVTAAHCDFNPDTDVVVIGEYDLRSAAEDVQVKTAEARGPRQAITHPGWDPSTLENDIALLRLSSPAQLGPTVSPVCLPPADLVLPSDLQCVTTGWGRTNPNSGSLAQVLQQVVLPLIPPDQCRQHWGSLVTDCMVCAGGAGASSCHGDSGGPLVYQNEDGWTLIGIVSWGNSFCDVRVPAVYTRVSCYRDWIDEVTASP</sequence>
<dbReference type="PANTHER" id="PTHR24250">
    <property type="entry name" value="CHYMOTRYPSIN-RELATED"/>
    <property type="match status" value="1"/>
</dbReference>
<feature type="compositionally biased region" description="Low complexity" evidence="5">
    <location>
        <begin position="48"/>
        <end position="61"/>
    </location>
</feature>
<dbReference type="InterPro" id="IPR033116">
    <property type="entry name" value="TRYPSIN_SER"/>
</dbReference>
<dbReference type="GO" id="GO:0004252">
    <property type="term" value="F:serine-type endopeptidase activity"/>
    <property type="evidence" value="ECO:0007669"/>
    <property type="project" value="InterPro"/>
</dbReference>
<dbReference type="Gene3D" id="2.40.10.10">
    <property type="entry name" value="Trypsin-like serine proteases"/>
    <property type="match status" value="1"/>
</dbReference>
<dbReference type="PROSITE" id="PS00135">
    <property type="entry name" value="TRYPSIN_SER"/>
    <property type="match status" value="1"/>
</dbReference>
<dbReference type="EMBL" id="VZSX01000176">
    <property type="protein sequence ID" value="NXA41615.1"/>
    <property type="molecule type" value="Genomic_DNA"/>
</dbReference>
<comment type="caution">
    <text evidence="7">The sequence shown here is derived from an EMBL/GenBank/DDBJ whole genome shotgun (WGS) entry which is preliminary data.</text>
</comment>
<dbReference type="PANTHER" id="PTHR24250:SF66">
    <property type="entry name" value="CHYMOTRYPSIN-LIKE PROTEASE CTRL-1"/>
    <property type="match status" value="1"/>
</dbReference>
<evidence type="ECO:0000313" key="7">
    <source>
        <dbReference type="EMBL" id="NXA41615.1"/>
    </source>
</evidence>
<keyword evidence="4" id="KW-0378">Hydrolase</keyword>
<dbReference type="InterPro" id="IPR043504">
    <property type="entry name" value="Peptidase_S1_PA_chymotrypsin"/>
</dbReference>
<feature type="non-terminal residue" evidence="7">
    <location>
        <position position="279"/>
    </location>
</feature>
<dbReference type="InterPro" id="IPR018114">
    <property type="entry name" value="TRYPSIN_HIS"/>
</dbReference>
<proteinExistence type="predicted"/>
<organism evidence="7 8">
    <name type="scientific">Eudromia elegans</name>
    <name type="common">Elegant crested-tinamou</name>
    <dbReference type="NCBI Taxonomy" id="8805"/>
    <lineage>
        <taxon>Eukaryota</taxon>
        <taxon>Metazoa</taxon>
        <taxon>Chordata</taxon>
        <taxon>Craniata</taxon>
        <taxon>Vertebrata</taxon>
        <taxon>Euteleostomi</taxon>
        <taxon>Archelosauria</taxon>
        <taxon>Archosauria</taxon>
        <taxon>Dinosauria</taxon>
        <taxon>Saurischia</taxon>
        <taxon>Theropoda</taxon>
        <taxon>Coelurosauria</taxon>
        <taxon>Aves</taxon>
        <taxon>Palaeognathae</taxon>
        <taxon>Tinamiformes</taxon>
        <taxon>Tinamidae</taxon>
        <taxon>Eudromia</taxon>
    </lineage>
</organism>
<dbReference type="GO" id="GO:0005576">
    <property type="term" value="C:extracellular region"/>
    <property type="evidence" value="ECO:0007669"/>
    <property type="project" value="UniProtKB-SubCell"/>
</dbReference>
<dbReference type="Pfam" id="PF00089">
    <property type="entry name" value="Trypsin"/>
    <property type="match status" value="1"/>
</dbReference>
<dbReference type="PROSITE" id="PS50240">
    <property type="entry name" value="TRYPSIN_DOM"/>
    <property type="match status" value="1"/>
</dbReference>
<keyword evidence="8" id="KW-1185">Reference proteome</keyword>
<keyword evidence="4" id="KW-0720">Serine protease</keyword>
<dbReference type="AlphaFoldDB" id="A0A7K7VJL9"/>
<keyword evidence="3" id="KW-1015">Disulfide bond</keyword>
<reference evidence="7 8" key="1">
    <citation type="submission" date="2019-09" db="EMBL/GenBank/DDBJ databases">
        <title>Bird 10,000 Genomes (B10K) Project - Family phase.</title>
        <authorList>
            <person name="Zhang G."/>
        </authorList>
    </citation>
    <scope>NUCLEOTIDE SEQUENCE [LARGE SCALE GENOMIC DNA]</scope>
    <source>
        <strain evidence="7">B10K-LSUMZ-16893</strain>
    </source>
</reference>
<feature type="region of interest" description="Disordered" evidence="5">
    <location>
        <begin position="36"/>
        <end position="66"/>
    </location>
</feature>
<feature type="domain" description="Peptidase S1" evidence="6">
    <location>
        <begin position="18"/>
        <end position="277"/>
    </location>
</feature>
<accession>A0A7K7VJL9</accession>
<dbReference type="PRINTS" id="PR00722">
    <property type="entry name" value="CHYMOTRYPSIN"/>
</dbReference>
<keyword evidence="4 7" id="KW-0645">Protease</keyword>
<evidence type="ECO:0000256" key="1">
    <source>
        <dbReference type="ARBA" id="ARBA00004613"/>
    </source>
</evidence>
<evidence type="ECO:0000313" key="8">
    <source>
        <dbReference type="Proteomes" id="UP000533954"/>
    </source>
</evidence>
<keyword evidence="2" id="KW-0964">Secreted</keyword>
<dbReference type="InterPro" id="IPR009003">
    <property type="entry name" value="Peptidase_S1_PA"/>
</dbReference>
<evidence type="ECO:0000256" key="3">
    <source>
        <dbReference type="ARBA" id="ARBA00023157"/>
    </source>
</evidence>
<dbReference type="Proteomes" id="UP000533954">
    <property type="component" value="Unassembled WGS sequence"/>
</dbReference>
<name>A0A7K7VJL9_EUDEL</name>
<dbReference type="OrthoDB" id="5918597at2759"/>
<dbReference type="CDD" id="cd00190">
    <property type="entry name" value="Tryp_SPc"/>
    <property type="match status" value="1"/>
</dbReference>
<dbReference type="PROSITE" id="PS00134">
    <property type="entry name" value="TRYPSIN_HIS"/>
    <property type="match status" value="1"/>
</dbReference>
<evidence type="ECO:0000256" key="2">
    <source>
        <dbReference type="ARBA" id="ARBA00022525"/>
    </source>
</evidence>
<dbReference type="SMART" id="SM00020">
    <property type="entry name" value="Tryp_SPc"/>
    <property type="match status" value="1"/>
</dbReference>